<feature type="transmembrane region" description="Helical" evidence="6">
    <location>
        <begin position="319"/>
        <end position="337"/>
    </location>
</feature>
<keyword evidence="3 6" id="KW-0812">Transmembrane</keyword>
<dbReference type="InterPro" id="IPR011701">
    <property type="entry name" value="MFS"/>
</dbReference>
<keyword evidence="2" id="KW-0813">Transport</keyword>
<protein>
    <submittedName>
        <fullName evidence="8">Major facilitator superfamily domain-containing protein</fullName>
    </submittedName>
</protein>
<dbReference type="PANTHER" id="PTHR23506">
    <property type="entry name" value="GH10249P"/>
    <property type="match status" value="1"/>
</dbReference>
<keyword evidence="4 6" id="KW-1133">Transmembrane helix</keyword>
<reference evidence="8" key="1">
    <citation type="submission" date="2022-06" db="EMBL/GenBank/DDBJ databases">
        <authorList>
            <consortium name="SYNGENTA / RWTH Aachen University"/>
        </authorList>
    </citation>
    <scope>NUCLEOTIDE SEQUENCE</scope>
</reference>
<dbReference type="InterPro" id="IPR050930">
    <property type="entry name" value="MFS_Vesicular_Transporter"/>
</dbReference>
<evidence type="ECO:0000256" key="4">
    <source>
        <dbReference type="ARBA" id="ARBA00022989"/>
    </source>
</evidence>
<dbReference type="CDD" id="cd17325">
    <property type="entry name" value="MFS_MdtG_SLC18_like"/>
    <property type="match status" value="1"/>
</dbReference>
<comment type="subcellular location">
    <subcellularLocation>
        <location evidence="1">Membrane</location>
        <topology evidence="1">Multi-pass membrane protein</topology>
    </subcellularLocation>
</comment>
<dbReference type="Gene3D" id="1.20.1250.20">
    <property type="entry name" value="MFS general substrate transporter like domains"/>
    <property type="match status" value="1"/>
</dbReference>
<dbReference type="Pfam" id="PF07690">
    <property type="entry name" value="MFS_1"/>
    <property type="match status" value="1"/>
</dbReference>
<organism evidence="8 9">
    <name type="scientific">Phakopsora pachyrhizi</name>
    <name type="common">Asian soybean rust disease fungus</name>
    <dbReference type="NCBI Taxonomy" id="170000"/>
    <lineage>
        <taxon>Eukaryota</taxon>
        <taxon>Fungi</taxon>
        <taxon>Dikarya</taxon>
        <taxon>Basidiomycota</taxon>
        <taxon>Pucciniomycotina</taxon>
        <taxon>Pucciniomycetes</taxon>
        <taxon>Pucciniales</taxon>
        <taxon>Phakopsoraceae</taxon>
        <taxon>Phakopsora</taxon>
    </lineage>
</organism>
<evidence type="ECO:0000256" key="1">
    <source>
        <dbReference type="ARBA" id="ARBA00004141"/>
    </source>
</evidence>
<feature type="transmembrane region" description="Helical" evidence="6">
    <location>
        <begin position="291"/>
        <end position="312"/>
    </location>
</feature>
<evidence type="ECO:0000256" key="5">
    <source>
        <dbReference type="ARBA" id="ARBA00023136"/>
    </source>
</evidence>
<keyword evidence="9" id="KW-1185">Reference proteome</keyword>
<feature type="transmembrane region" description="Helical" evidence="6">
    <location>
        <begin position="169"/>
        <end position="190"/>
    </location>
</feature>
<evidence type="ECO:0000256" key="6">
    <source>
        <dbReference type="SAM" id="Phobius"/>
    </source>
</evidence>
<dbReference type="Proteomes" id="UP001153365">
    <property type="component" value="Unassembled WGS sequence"/>
</dbReference>
<gene>
    <name evidence="8" type="ORF">PPACK8108_LOCUS5134</name>
</gene>
<feature type="transmembrane region" description="Helical" evidence="6">
    <location>
        <begin position="82"/>
        <end position="100"/>
    </location>
</feature>
<feature type="domain" description="Major facilitator superfamily (MFS) profile" evidence="7">
    <location>
        <begin position="14"/>
        <end position="439"/>
    </location>
</feature>
<sequence length="454" mass="49066">MFDLQRFRRSVAYTTFVVFFGLSVDLTTYGVVVTVIPFRLNSLGYNDIPSKSSILVSAYGAGLILSSIPCGILGEVFRKRKVTLLSGLLFLVGGSIIFLFSKCFALLVIARVIQGFSGTIVWTIGFALICDKVPESQLASVIGYVMMGWSLGALVGPLVGGALYDSLGFNSILIFNLILAAVDFTFRLFLLEEKKIKIELKKPPRGDKPEVQLAKNTTKSIELPSNTQSGSQAVSNKISSSNAYLALLRSPRCGILFFLVFGLGFTFGGLFDGGITLTLNNRYGLLSREAGLVYIAVAFPPFVSSPLIGFIVGKAGAKWPIVICLIIGAPLLGLQALNIRLWGLVLLVALISFVVMSTSTPILEDLSQVARENPKIGYAHVYSAFNMVYSIGSLLGLLCIGALLQNYGIEKGWKIGCIICSSYLGALIIPAIFLIGRNSKKRNINIKNPIFSKP</sequence>
<dbReference type="GO" id="GO:0016020">
    <property type="term" value="C:membrane"/>
    <property type="evidence" value="ECO:0007669"/>
    <property type="project" value="UniProtKB-SubCell"/>
</dbReference>
<proteinExistence type="predicted"/>
<name>A0AAV0ARX3_PHAPC</name>
<feature type="transmembrane region" description="Helical" evidence="6">
    <location>
        <begin position="343"/>
        <end position="363"/>
    </location>
</feature>
<evidence type="ECO:0000313" key="8">
    <source>
        <dbReference type="EMBL" id="CAH7670427.1"/>
    </source>
</evidence>
<feature type="transmembrane region" description="Helical" evidence="6">
    <location>
        <begin position="56"/>
        <end position="77"/>
    </location>
</feature>
<evidence type="ECO:0000259" key="7">
    <source>
        <dbReference type="PROSITE" id="PS50850"/>
    </source>
</evidence>
<dbReference type="AlphaFoldDB" id="A0AAV0ARX3"/>
<feature type="transmembrane region" description="Helical" evidence="6">
    <location>
        <begin position="384"/>
        <end position="407"/>
    </location>
</feature>
<dbReference type="InterPro" id="IPR036259">
    <property type="entry name" value="MFS_trans_sf"/>
</dbReference>
<dbReference type="EMBL" id="CALTRL010000984">
    <property type="protein sequence ID" value="CAH7670427.1"/>
    <property type="molecule type" value="Genomic_DNA"/>
</dbReference>
<dbReference type="GO" id="GO:0022857">
    <property type="term" value="F:transmembrane transporter activity"/>
    <property type="evidence" value="ECO:0007669"/>
    <property type="project" value="InterPro"/>
</dbReference>
<dbReference type="PANTHER" id="PTHR23506:SF23">
    <property type="entry name" value="GH10249P"/>
    <property type="match status" value="1"/>
</dbReference>
<evidence type="ECO:0000256" key="2">
    <source>
        <dbReference type="ARBA" id="ARBA00022448"/>
    </source>
</evidence>
<accession>A0AAV0ARX3</accession>
<dbReference type="SUPFAM" id="SSF103473">
    <property type="entry name" value="MFS general substrate transporter"/>
    <property type="match status" value="1"/>
</dbReference>
<evidence type="ECO:0000256" key="3">
    <source>
        <dbReference type="ARBA" id="ARBA00022692"/>
    </source>
</evidence>
<feature type="transmembrane region" description="Helical" evidence="6">
    <location>
        <begin position="413"/>
        <end position="435"/>
    </location>
</feature>
<feature type="transmembrane region" description="Helical" evidence="6">
    <location>
        <begin position="12"/>
        <end position="36"/>
    </location>
</feature>
<feature type="transmembrane region" description="Helical" evidence="6">
    <location>
        <begin position="141"/>
        <end position="163"/>
    </location>
</feature>
<evidence type="ECO:0000313" key="9">
    <source>
        <dbReference type="Proteomes" id="UP001153365"/>
    </source>
</evidence>
<feature type="transmembrane region" description="Helical" evidence="6">
    <location>
        <begin position="106"/>
        <end position="129"/>
    </location>
</feature>
<feature type="transmembrane region" description="Helical" evidence="6">
    <location>
        <begin position="253"/>
        <end position="271"/>
    </location>
</feature>
<keyword evidence="5 6" id="KW-0472">Membrane</keyword>
<comment type="caution">
    <text evidence="8">The sequence shown here is derived from an EMBL/GenBank/DDBJ whole genome shotgun (WGS) entry which is preliminary data.</text>
</comment>
<dbReference type="InterPro" id="IPR020846">
    <property type="entry name" value="MFS_dom"/>
</dbReference>
<dbReference type="PROSITE" id="PS50850">
    <property type="entry name" value="MFS"/>
    <property type="match status" value="1"/>
</dbReference>